<accession>A0ABS3BRT3</accession>
<comment type="caution">
    <text evidence="1">The sequence shown here is derived from an EMBL/GenBank/DDBJ whole genome shotgun (WGS) entry which is preliminary data.</text>
</comment>
<organism evidence="1 2">
    <name type="scientific">Algoriphagus aestuariicola</name>
    <dbReference type="NCBI Taxonomy" id="1852016"/>
    <lineage>
        <taxon>Bacteria</taxon>
        <taxon>Pseudomonadati</taxon>
        <taxon>Bacteroidota</taxon>
        <taxon>Cytophagia</taxon>
        <taxon>Cytophagales</taxon>
        <taxon>Cyclobacteriaceae</taxon>
        <taxon>Algoriphagus</taxon>
    </lineage>
</organism>
<keyword evidence="2" id="KW-1185">Reference proteome</keyword>
<dbReference type="RefSeq" id="WP_206569996.1">
    <property type="nucleotide sequence ID" value="NZ_JAFKCW010000003.1"/>
</dbReference>
<evidence type="ECO:0000313" key="1">
    <source>
        <dbReference type="EMBL" id="MBN7801992.1"/>
    </source>
</evidence>
<proteinExistence type="predicted"/>
<evidence type="ECO:0008006" key="3">
    <source>
        <dbReference type="Google" id="ProtNLM"/>
    </source>
</evidence>
<protein>
    <recommendedName>
        <fullName evidence="3">Lipocalin-like domain-containing protein</fullName>
    </recommendedName>
</protein>
<name>A0ABS3BRT3_9BACT</name>
<evidence type="ECO:0000313" key="2">
    <source>
        <dbReference type="Proteomes" id="UP000664698"/>
    </source>
</evidence>
<gene>
    <name evidence="1" type="ORF">J0A67_14050</name>
</gene>
<dbReference type="Proteomes" id="UP000664698">
    <property type="component" value="Unassembled WGS sequence"/>
</dbReference>
<reference evidence="1 2" key="1">
    <citation type="submission" date="2021-03" db="EMBL/GenBank/DDBJ databases">
        <title>novel species isolated from a fishpond in China.</title>
        <authorList>
            <person name="Lu H."/>
            <person name="Cai Z."/>
        </authorList>
    </citation>
    <scope>NUCLEOTIDE SEQUENCE [LARGE SCALE GENOMIC DNA]</scope>
    <source>
        <strain evidence="1 2">JCM 31546</strain>
    </source>
</reference>
<sequence>MKSYLSILSYFFAINQFALCQDLSGTWRWAEEKDNLFEIFLEKTDPDQKLNYDFLGTHCGVYYNGERIDCMLEDFSIFLDRHCQNIFSGKITSAYSHSDFEIRLTYLVDGQKILWEVTKKGDGQFYFPVKEVLKQN</sequence>
<dbReference type="EMBL" id="JAFKCW010000003">
    <property type="protein sequence ID" value="MBN7801992.1"/>
    <property type="molecule type" value="Genomic_DNA"/>
</dbReference>